<dbReference type="Proteomes" id="UP000002608">
    <property type="component" value="Chromosome"/>
</dbReference>
<gene>
    <name evidence="1" type="ordered locus">Spea_1278</name>
</gene>
<reference evidence="1 2" key="1">
    <citation type="submission" date="2007-10" db="EMBL/GenBank/DDBJ databases">
        <title>Complete sequence of Shewanella pealeana ATCC 700345.</title>
        <authorList>
            <consortium name="US DOE Joint Genome Institute"/>
            <person name="Copeland A."/>
            <person name="Lucas S."/>
            <person name="Lapidus A."/>
            <person name="Barry K."/>
            <person name="Glavina del Rio T."/>
            <person name="Dalin E."/>
            <person name="Tice H."/>
            <person name="Pitluck S."/>
            <person name="Chertkov O."/>
            <person name="Brettin T."/>
            <person name="Bruce D."/>
            <person name="Detter J.C."/>
            <person name="Han C."/>
            <person name="Schmutz J."/>
            <person name="Larimer F."/>
            <person name="Land M."/>
            <person name="Hauser L."/>
            <person name="Kyrpides N."/>
            <person name="Kim E."/>
            <person name="Zhao J.-S.Z."/>
            <person name="Manno D."/>
            <person name="Hawari J."/>
            <person name="Richardson P."/>
        </authorList>
    </citation>
    <scope>NUCLEOTIDE SEQUENCE [LARGE SCALE GENOMIC DNA]</scope>
    <source>
        <strain evidence="2">ATCC 700345 / ANG-SQ1</strain>
    </source>
</reference>
<organism evidence="1 2">
    <name type="scientific">Shewanella pealeana (strain ATCC 700345 / ANG-SQ1)</name>
    <dbReference type="NCBI Taxonomy" id="398579"/>
    <lineage>
        <taxon>Bacteria</taxon>
        <taxon>Pseudomonadati</taxon>
        <taxon>Pseudomonadota</taxon>
        <taxon>Gammaproteobacteria</taxon>
        <taxon>Alteromonadales</taxon>
        <taxon>Shewanellaceae</taxon>
        <taxon>Shewanella</taxon>
    </lineage>
</organism>
<proteinExistence type="predicted"/>
<dbReference type="OrthoDB" id="6292676at2"/>
<name>A8H218_SHEPA</name>
<dbReference type="HOGENOM" id="CLU_153914_0_0_6"/>
<dbReference type="KEGG" id="spl:Spea_1278"/>
<accession>A8H218</accession>
<evidence type="ECO:0000313" key="2">
    <source>
        <dbReference type="Proteomes" id="UP000002608"/>
    </source>
</evidence>
<dbReference type="AlphaFoldDB" id="A8H218"/>
<dbReference type="EMBL" id="CP000851">
    <property type="protein sequence ID" value="ABV86605.1"/>
    <property type="molecule type" value="Genomic_DNA"/>
</dbReference>
<protein>
    <submittedName>
        <fullName evidence="1">Uncharacterized protein</fullName>
    </submittedName>
</protein>
<sequence>MTYKNEFGTDFELGFNLANYPYLHDKSWHNDLSPSFYFKVNQQYYVLWVDYAELHKREDTCCRYLIQEAINEGNDVSPEIYSSNGSVIFENESSKELEEFLNNLMLNNMQNCKTLN</sequence>
<dbReference type="eggNOG" id="ENOG5033N61">
    <property type="taxonomic scope" value="Bacteria"/>
</dbReference>
<dbReference type="RefSeq" id="WP_012154531.1">
    <property type="nucleotide sequence ID" value="NC_009901.1"/>
</dbReference>
<keyword evidence="2" id="KW-1185">Reference proteome</keyword>
<evidence type="ECO:0000313" key="1">
    <source>
        <dbReference type="EMBL" id="ABV86605.1"/>
    </source>
</evidence>